<feature type="domain" description="BZIP" evidence="6">
    <location>
        <begin position="158"/>
        <end position="221"/>
    </location>
</feature>
<evidence type="ECO:0000256" key="5">
    <source>
        <dbReference type="SAM" id="MobiDB-lite"/>
    </source>
</evidence>
<reference evidence="7 8" key="1">
    <citation type="submission" date="2024-02" db="EMBL/GenBank/DDBJ databases">
        <title>De novo assembly and annotation of 12 fungi associated with fruit tree decline syndrome in Ontario, Canada.</title>
        <authorList>
            <person name="Sulman M."/>
            <person name="Ellouze W."/>
            <person name="Ilyukhin E."/>
        </authorList>
    </citation>
    <scope>NUCLEOTIDE SEQUENCE [LARGE SCALE GENOMIC DNA]</scope>
    <source>
        <strain evidence="7 8">FDS-637</strain>
    </source>
</reference>
<evidence type="ECO:0000313" key="7">
    <source>
        <dbReference type="EMBL" id="KAL0264070.1"/>
    </source>
</evidence>
<dbReference type="PANTHER" id="PTHR19304">
    <property type="entry name" value="CYCLIC-AMP RESPONSE ELEMENT BINDING PROTEIN"/>
    <property type="match status" value="1"/>
</dbReference>
<keyword evidence="2" id="KW-0805">Transcription regulation</keyword>
<dbReference type="PROSITE" id="PS50217">
    <property type="entry name" value="BZIP"/>
    <property type="match status" value="1"/>
</dbReference>
<sequence>MAADPIVFSDPFAGFLDDLLPNPWETPSVGASDDFTAQLNGPTSLDQSPPIPGIPTSLDLTPPMSGFSFDDSTRRDSLFSYEFDDKQQSIIRSPGPDTSSPATDSTSPDPSTASTSRRPSSSSSDETTPASPTRKPTTRRRRRGAGTDSAEAGGSSHTARRELSLAKNRVAAKKCREKKRDWTTELQERHGELLARNKRLRGELAGLNDAVFELKELVLRHASCGFKPIDKFVRREAGRAVRPAGRGAR</sequence>
<dbReference type="InterPro" id="IPR046347">
    <property type="entry name" value="bZIP_sf"/>
</dbReference>
<dbReference type="Gene3D" id="1.20.5.170">
    <property type="match status" value="1"/>
</dbReference>
<comment type="subcellular location">
    <subcellularLocation>
        <location evidence="1">Nucleus</location>
    </subcellularLocation>
</comment>
<dbReference type="RefSeq" id="XP_066636810.1">
    <property type="nucleotide sequence ID" value="XM_066771531.1"/>
</dbReference>
<evidence type="ECO:0000256" key="2">
    <source>
        <dbReference type="ARBA" id="ARBA00023015"/>
    </source>
</evidence>
<dbReference type="EMBL" id="JAJVCZ030000001">
    <property type="protein sequence ID" value="KAL0264070.1"/>
    <property type="molecule type" value="Genomic_DNA"/>
</dbReference>
<evidence type="ECO:0000256" key="4">
    <source>
        <dbReference type="ARBA" id="ARBA00023242"/>
    </source>
</evidence>
<feature type="compositionally biased region" description="Polar residues" evidence="5">
    <location>
        <begin position="35"/>
        <end position="47"/>
    </location>
</feature>
<evidence type="ECO:0000313" key="8">
    <source>
        <dbReference type="Proteomes" id="UP001430584"/>
    </source>
</evidence>
<comment type="caution">
    <text evidence="7">The sequence shown here is derived from an EMBL/GenBank/DDBJ whole genome shotgun (WGS) entry which is preliminary data.</text>
</comment>
<dbReference type="Pfam" id="PF00170">
    <property type="entry name" value="bZIP_1"/>
    <property type="match status" value="1"/>
</dbReference>
<proteinExistence type="predicted"/>
<evidence type="ECO:0000256" key="3">
    <source>
        <dbReference type="ARBA" id="ARBA00023163"/>
    </source>
</evidence>
<accession>A0ABR3CVL8</accession>
<name>A0ABR3CVL8_9PEZI</name>
<dbReference type="InterPro" id="IPR004827">
    <property type="entry name" value="bZIP"/>
</dbReference>
<organism evidence="7 8">
    <name type="scientific">Diplodia seriata</name>
    <dbReference type="NCBI Taxonomy" id="420778"/>
    <lineage>
        <taxon>Eukaryota</taxon>
        <taxon>Fungi</taxon>
        <taxon>Dikarya</taxon>
        <taxon>Ascomycota</taxon>
        <taxon>Pezizomycotina</taxon>
        <taxon>Dothideomycetes</taxon>
        <taxon>Dothideomycetes incertae sedis</taxon>
        <taxon>Botryosphaeriales</taxon>
        <taxon>Botryosphaeriaceae</taxon>
        <taxon>Diplodia</taxon>
    </lineage>
</organism>
<dbReference type="Proteomes" id="UP001430584">
    <property type="component" value="Unassembled WGS sequence"/>
</dbReference>
<keyword evidence="8" id="KW-1185">Reference proteome</keyword>
<dbReference type="SMART" id="SM00338">
    <property type="entry name" value="BRLZ"/>
    <property type="match status" value="1"/>
</dbReference>
<keyword evidence="3" id="KW-0804">Transcription</keyword>
<feature type="compositionally biased region" description="Basic and acidic residues" evidence="5">
    <location>
        <begin position="71"/>
        <end position="87"/>
    </location>
</feature>
<dbReference type="InterPro" id="IPR051027">
    <property type="entry name" value="bZIP_transcription_factors"/>
</dbReference>
<feature type="compositionally biased region" description="Low complexity" evidence="5">
    <location>
        <begin position="93"/>
        <end position="135"/>
    </location>
</feature>
<dbReference type="CDD" id="cd14687">
    <property type="entry name" value="bZIP_ATF2"/>
    <property type="match status" value="1"/>
</dbReference>
<protein>
    <recommendedName>
        <fullName evidence="6">BZIP domain-containing protein</fullName>
    </recommendedName>
</protein>
<dbReference type="PRINTS" id="PR00041">
    <property type="entry name" value="LEUZIPPRCREB"/>
</dbReference>
<keyword evidence="4" id="KW-0539">Nucleus</keyword>
<dbReference type="GeneID" id="92004099"/>
<gene>
    <name evidence="7" type="ORF">SLS55_000014</name>
</gene>
<evidence type="ECO:0000256" key="1">
    <source>
        <dbReference type="ARBA" id="ARBA00004123"/>
    </source>
</evidence>
<feature type="region of interest" description="Disordered" evidence="5">
    <location>
        <begin position="25"/>
        <end position="171"/>
    </location>
</feature>
<evidence type="ECO:0000259" key="6">
    <source>
        <dbReference type="PROSITE" id="PS50217"/>
    </source>
</evidence>
<dbReference type="SUPFAM" id="SSF57959">
    <property type="entry name" value="Leucine zipper domain"/>
    <property type="match status" value="1"/>
</dbReference>